<dbReference type="GO" id="GO:0046914">
    <property type="term" value="F:transition metal ion binding"/>
    <property type="evidence" value="ECO:0007669"/>
    <property type="project" value="InterPro"/>
</dbReference>
<gene>
    <name evidence="12" type="primary">mntB</name>
    <name evidence="12" type="ORF">Pan54_05780</name>
</gene>
<dbReference type="InterPro" id="IPR022689">
    <property type="entry name" value="Iron_dep_repressor"/>
</dbReference>
<dbReference type="PANTHER" id="PTHR30477">
    <property type="entry name" value="ABC-TRANSPORTER METAL-BINDING PROTEIN"/>
    <property type="match status" value="1"/>
</dbReference>
<organism evidence="12 13">
    <name type="scientific">Rubinisphaera italica</name>
    <dbReference type="NCBI Taxonomy" id="2527969"/>
    <lineage>
        <taxon>Bacteria</taxon>
        <taxon>Pseudomonadati</taxon>
        <taxon>Planctomycetota</taxon>
        <taxon>Planctomycetia</taxon>
        <taxon>Planctomycetales</taxon>
        <taxon>Planctomycetaceae</taxon>
        <taxon>Rubinisphaera</taxon>
    </lineage>
</organism>
<dbReference type="GO" id="GO:0046983">
    <property type="term" value="F:protein dimerization activity"/>
    <property type="evidence" value="ECO:0007669"/>
    <property type="project" value="InterPro"/>
</dbReference>
<evidence type="ECO:0000256" key="2">
    <source>
        <dbReference type="ARBA" id="ARBA00008034"/>
    </source>
</evidence>
<dbReference type="InterPro" id="IPR037294">
    <property type="entry name" value="ABC_BtuC-like"/>
</dbReference>
<evidence type="ECO:0000256" key="3">
    <source>
        <dbReference type="ARBA" id="ARBA00022448"/>
    </source>
</evidence>
<dbReference type="EMBL" id="SJPG01000001">
    <property type="protein sequence ID" value="TWT59867.1"/>
    <property type="molecule type" value="Genomic_DNA"/>
</dbReference>
<dbReference type="Gene3D" id="1.10.10.10">
    <property type="entry name" value="Winged helix-like DNA-binding domain superfamily/Winged helix DNA-binding domain"/>
    <property type="match status" value="1"/>
</dbReference>
<dbReference type="SUPFAM" id="SSF47979">
    <property type="entry name" value="Iron-dependent repressor protein, dimerization domain"/>
    <property type="match status" value="1"/>
</dbReference>
<keyword evidence="6 10" id="KW-1133">Transmembrane helix</keyword>
<sequence>MLDWPAFLDPTLRLAFWTILVGSIANVTCAILGCFLVLRRMSMLGDALSHAVLPGLVIAFIVTGSTSSLPMFLGATLFAMLTAGLTRLLTTHGQASEESSLGIVFTSFFALGILLVQIFAEKVHIDRDAVLEGAIEYVALDTVQFLGLNWPAALWTTLFVLLAVIGWLSLFWKEIKTAVFDTDYAAAIGLYGYTMLATLIVLVAVCVVASFKIVGSILVVAMLIVPGASAQLLTQRLRNMILISCAFAAVSTAVGYAIAWQLNTSAAGMMAVVSGLGYVLALTFSPSQGLIALKLRRRRLQQRIHAEDVLGILYRWEESHKGHGLQRYPKLQEIQEIAGEDFRHASLEQLSKVGLIDLDREARYSLTDQGRLVAERIVRGHRLWESFLDTEFQLPGDHLHDAAHLMEHYLDQESREQIERDLGSPAADPHGRSIPPKVSD</sequence>
<evidence type="ECO:0000256" key="1">
    <source>
        <dbReference type="ARBA" id="ARBA00004651"/>
    </source>
</evidence>
<evidence type="ECO:0000256" key="4">
    <source>
        <dbReference type="ARBA" id="ARBA00022475"/>
    </source>
</evidence>
<feature type="transmembrane region" description="Helical" evidence="10">
    <location>
        <begin position="47"/>
        <end position="65"/>
    </location>
</feature>
<protein>
    <submittedName>
        <fullName evidence="12">Manganese transport system membrane protein MntB</fullName>
    </submittedName>
</protein>
<reference evidence="12 13" key="1">
    <citation type="submission" date="2019-02" db="EMBL/GenBank/DDBJ databases">
        <title>Deep-cultivation of Planctomycetes and their phenomic and genomic characterization uncovers novel biology.</title>
        <authorList>
            <person name="Wiegand S."/>
            <person name="Jogler M."/>
            <person name="Boedeker C."/>
            <person name="Pinto D."/>
            <person name="Vollmers J."/>
            <person name="Rivas-Marin E."/>
            <person name="Kohn T."/>
            <person name="Peeters S.H."/>
            <person name="Heuer A."/>
            <person name="Rast P."/>
            <person name="Oberbeckmann S."/>
            <person name="Bunk B."/>
            <person name="Jeske O."/>
            <person name="Meyerdierks A."/>
            <person name="Storesund J.E."/>
            <person name="Kallscheuer N."/>
            <person name="Luecker S."/>
            <person name="Lage O.M."/>
            <person name="Pohl T."/>
            <person name="Merkel B.J."/>
            <person name="Hornburger P."/>
            <person name="Mueller R.-W."/>
            <person name="Bruemmer F."/>
            <person name="Labrenz M."/>
            <person name="Spormann A.M."/>
            <person name="Op Den Camp H."/>
            <person name="Overmann J."/>
            <person name="Amann R."/>
            <person name="Jetten M.S.M."/>
            <person name="Mascher T."/>
            <person name="Medema M.H."/>
            <person name="Devos D.P."/>
            <person name="Kaster A.-K."/>
            <person name="Ovreas L."/>
            <person name="Rohde M."/>
            <person name="Galperin M.Y."/>
            <person name="Jogler C."/>
        </authorList>
    </citation>
    <scope>NUCLEOTIDE SEQUENCE [LARGE SCALE GENOMIC DNA]</scope>
    <source>
        <strain evidence="12 13">Pan54</strain>
    </source>
</reference>
<feature type="transmembrane region" description="Helical" evidence="10">
    <location>
        <begin position="184"/>
        <end position="211"/>
    </location>
</feature>
<keyword evidence="3 8" id="KW-0813">Transport</keyword>
<evidence type="ECO:0000256" key="5">
    <source>
        <dbReference type="ARBA" id="ARBA00022692"/>
    </source>
</evidence>
<feature type="transmembrane region" description="Helical" evidence="10">
    <location>
        <begin position="266"/>
        <end position="293"/>
    </location>
</feature>
<feature type="transmembrane region" description="Helical" evidence="10">
    <location>
        <begin position="217"/>
        <end position="234"/>
    </location>
</feature>
<dbReference type="Pfam" id="PF02742">
    <property type="entry name" value="Fe_dep_repr_C"/>
    <property type="match status" value="1"/>
</dbReference>
<accession>A0A5C5X9N6</accession>
<comment type="similarity">
    <text evidence="2 8">Belongs to the ABC-3 integral membrane protein family.</text>
</comment>
<evidence type="ECO:0000256" key="6">
    <source>
        <dbReference type="ARBA" id="ARBA00022989"/>
    </source>
</evidence>
<dbReference type="Pfam" id="PF00950">
    <property type="entry name" value="ABC-3"/>
    <property type="match status" value="1"/>
</dbReference>
<dbReference type="SMART" id="SM00529">
    <property type="entry name" value="HTH_DTXR"/>
    <property type="match status" value="1"/>
</dbReference>
<evidence type="ECO:0000259" key="11">
    <source>
        <dbReference type="Pfam" id="PF02742"/>
    </source>
</evidence>
<dbReference type="SUPFAM" id="SSF81345">
    <property type="entry name" value="ABC transporter involved in vitamin B12 uptake, BtuC"/>
    <property type="match status" value="1"/>
</dbReference>
<feature type="region of interest" description="Disordered" evidence="9">
    <location>
        <begin position="415"/>
        <end position="440"/>
    </location>
</feature>
<dbReference type="InterPro" id="IPR036421">
    <property type="entry name" value="Fe_dep_repressor_sf"/>
</dbReference>
<dbReference type="GO" id="GO:0003700">
    <property type="term" value="F:DNA-binding transcription factor activity"/>
    <property type="evidence" value="ECO:0007669"/>
    <property type="project" value="InterPro"/>
</dbReference>
<comment type="subcellular location">
    <subcellularLocation>
        <location evidence="1 8">Cell membrane</location>
        <topology evidence="1 8">Multi-pass membrane protein</topology>
    </subcellularLocation>
</comment>
<keyword evidence="5 8" id="KW-0812">Transmembrane</keyword>
<comment type="caution">
    <text evidence="12">The sequence shown here is derived from an EMBL/GenBank/DDBJ whole genome shotgun (WGS) entry which is preliminary data.</text>
</comment>
<evidence type="ECO:0000256" key="7">
    <source>
        <dbReference type="ARBA" id="ARBA00023136"/>
    </source>
</evidence>
<name>A0A5C5X9N6_9PLAN</name>
<feature type="transmembrane region" description="Helical" evidence="10">
    <location>
        <begin position="71"/>
        <end position="89"/>
    </location>
</feature>
<feature type="transmembrane region" description="Helical" evidence="10">
    <location>
        <begin position="101"/>
        <end position="120"/>
    </location>
</feature>
<evidence type="ECO:0000256" key="8">
    <source>
        <dbReference type="RuleBase" id="RU003943"/>
    </source>
</evidence>
<dbReference type="InterPro" id="IPR036388">
    <property type="entry name" value="WH-like_DNA-bd_sf"/>
</dbReference>
<evidence type="ECO:0000256" key="10">
    <source>
        <dbReference type="SAM" id="Phobius"/>
    </source>
</evidence>
<proteinExistence type="inferred from homology"/>
<dbReference type="InterPro" id="IPR001367">
    <property type="entry name" value="Fe_dep_repressor"/>
</dbReference>
<dbReference type="Proteomes" id="UP000316095">
    <property type="component" value="Unassembled WGS sequence"/>
</dbReference>
<dbReference type="GO" id="GO:0010043">
    <property type="term" value="P:response to zinc ion"/>
    <property type="evidence" value="ECO:0007669"/>
    <property type="project" value="TreeGrafter"/>
</dbReference>
<dbReference type="GO" id="GO:0055085">
    <property type="term" value="P:transmembrane transport"/>
    <property type="evidence" value="ECO:0007669"/>
    <property type="project" value="InterPro"/>
</dbReference>
<dbReference type="OrthoDB" id="9788905at2"/>
<dbReference type="InterPro" id="IPR001626">
    <property type="entry name" value="ABC_TroCD"/>
</dbReference>
<feature type="transmembrane region" description="Helical" evidence="10">
    <location>
        <begin position="241"/>
        <end position="260"/>
    </location>
</feature>
<feature type="domain" description="Iron dependent repressor metal binding and dimerisation" evidence="11">
    <location>
        <begin position="367"/>
        <end position="435"/>
    </location>
</feature>
<keyword evidence="7 10" id="KW-0472">Membrane</keyword>
<dbReference type="CDD" id="cd06550">
    <property type="entry name" value="TM_ABC_iron-siderophores_like"/>
    <property type="match status" value="1"/>
</dbReference>
<keyword evidence="4" id="KW-1003">Cell membrane</keyword>
<evidence type="ECO:0000313" key="12">
    <source>
        <dbReference type="EMBL" id="TWT59867.1"/>
    </source>
</evidence>
<feature type="transmembrane region" description="Helical" evidence="10">
    <location>
        <begin position="152"/>
        <end position="172"/>
    </location>
</feature>
<evidence type="ECO:0000256" key="9">
    <source>
        <dbReference type="SAM" id="MobiDB-lite"/>
    </source>
</evidence>
<dbReference type="RefSeq" id="WP_146502050.1">
    <property type="nucleotide sequence ID" value="NZ_SJPG01000001.1"/>
</dbReference>
<keyword evidence="13" id="KW-1185">Reference proteome</keyword>
<dbReference type="PANTHER" id="PTHR30477:SF8">
    <property type="entry name" value="METAL TRANSPORT SYSTEM MEMBRANE PROTEIN CT_070-RELATED"/>
    <property type="match status" value="1"/>
</dbReference>
<dbReference type="AlphaFoldDB" id="A0A5C5X9N6"/>
<dbReference type="Gene3D" id="1.10.3470.10">
    <property type="entry name" value="ABC transporter involved in vitamin B12 uptake, BtuC"/>
    <property type="match status" value="1"/>
</dbReference>
<evidence type="ECO:0000313" key="13">
    <source>
        <dbReference type="Proteomes" id="UP000316095"/>
    </source>
</evidence>
<dbReference type="GO" id="GO:0043190">
    <property type="term" value="C:ATP-binding cassette (ABC) transporter complex"/>
    <property type="evidence" value="ECO:0007669"/>
    <property type="project" value="InterPro"/>
</dbReference>
<feature type="transmembrane region" description="Helical" evidence="10">
    <location>
        <begin position="14"/>
        <end position="38"/>
    </location>
</feature>